<dbReference type="Pfam" id="PF03150">
    <property type="entry name" value="CCP_MauG"/>
    <property type="match status" value="1"/>
</dbReference>
<dbReference type="InterPro" id="IPR009056">
    <property type="entry name" value="Cyt_c-like_dom"/>
</dbReference>
<evidence type="ECO:0000313" key="6">
    <source>
        <dbReference type="EMBL" id="GAM78201.1"/>
    </source>
</evidence>
<dbReference type="EMBL" id="BBSC01000012">
    <property type="protein sequence ID" value="GAM78201.1"/>
    <property type="molecule type" value="Genomic_DNA"/>
</dbReference>
<evidence type="ECO:0000313" key="7">
    <source>
        <dbReference type="Proteomes" id="UP000031666"/>
    </source>
</evidence>
<reference evidence="6 7" key="2">
    <citation type="submission" date="2015-01" db="EMBL/GenBank/DDBJ databases">
        <authorList>
            <consortium name="NBRP consortium"/>
            <person name="Sawabe T."/>
            <person name="Meirelles P."/>
            <person name="Feng G."/>
            <person name="Sayaka M."/>
            <person name="Hattori M."/>
            <person name="Ohkuma M."/>
        </authorList>
    </citation>
    <scope>NUCLEOTIDE SEQUENCE [LARGE SCALE GENOMIC DNA]</scope>
    <source>
        <strain evidence="7">JCM 19241</strain>
    </source>
</reference>
<evidence type="ECO:0000259" key="5">
    <source>
        <dbReference type="PROSITE" id="PS51007"/>
    </source>
</evidence>
<protein>
    <submittedName>
        <fullName evidence="6">Cytochrome c551 peroxidase</fullName>
        <ecNumber evidence="6">1.11.1.5</ecNumber>
    </submittedName>
</protein>
<dbReference type="STRING" id="1481914.JCM19241_4906"/>
<evidence type="ECO:0000256" key="1">
    <source>
        <dbReference type="ARBA" id="ARBA00022617"/>
    </source>
</evidence>
<keyword evidence="3 4" id="KW-0408">Iron</keyword>
<accession>A0A0B8QHZ8</accession>
<evidence type="ECO:0000256" key="2">
    <source>
        <dbReference type="ARBA" id="ARBA00022723"/>
    </source>
</evidence>
<keyword evidence="2 4" id="KW-0479">Metal-binding</keyword>
<dbReference type="GO" id="GO:0020037">
    <property type="term" value="F:heme binding"/>
    <property type="evidence" value="ECO:0007669"/>
    <property type="project" value="InterPro"/>
</dbReference>
<keyword evidence="6" id="KW-0560">Oxidoreductase</keyword>
<dbReference type="InterPro" id="IPR004852">
    <property type="entry name" value="Di-haem_cyt_c_peroxidsae"/>
</dbReference>
<dbReference type="SUPFAM" id="SSF46626">
    <property type="entry name" value="Cytochrome c"/>
    <property type="match status" value="1"/>
</dbReference>
<evidence type="ECO:0000256" key="4">
    <source>
        <dbReference type="PROSITE-ProRule" id="PRU00433"/>
    </source>
</evidence>
<keyword evidence="6" id="KW-0575">Peroxidase</keyword>
<proteinExistence type="predicted"/>
<dbReference type="EC" id="1.11.1.5" evidence="6"/>
<feature type="domain" description="Cytochrome c" evidence="5">
    <location>
        <begin position="1"/>
        <end position="41"/>
    </location>
</feature>
<dbReference type="InterPro" id="IPR036909">
    <property type="entry name" value="Cyt_c-like_dom_sf"/>
</dbReference>
<dbReference type="GO" id="GO:0046872">
    <property type="term" value="F:metal ion binding"/>
    <property type="evidence" value="ECO:0007669"/>
    <property type="project" value="UniProtKB-KW"/>
</dbReference>
<reference evidence="6 7" key="1">
    <citation type="submission" date="2015-01" db="EMBL/GenBank/DDBJ databases">
        <title>Vibrio sp. C94 JCM 19241 whole genome shotgun sequence.</title>
        <authorList>
            <person name="Sawabe T."/>
            <person name="Meirelles P."/>
            <person name="Feng G."/>
            <person name="Sayaka M."/>
            <person name="Hattori M."/>
            <person name="Ohkuma M."/>
        </authorList>
    </citation>
    <scope>NUCLEOTIDE SEQUENCE [LARGE SCALE GENOMIC DNA]</scope>
    <source>
        <strain evidence="7">JCM 19241</strain>
    </source>
</reference>
<name>A0A0B8QHZ8_9VIBR</name>
<keyword evidence="1 4" id="KW-0349">Heme</keyword>
<comment type="caution">
    <text evidence="6">The sequence shown here is derived from an EMBL/GenBank/DDBJ whole genome shotgun (WGS) entry which is preliminary data.</text>
</comment>
<dbReference type="GO" id="GO:0004130">
    <property type="term" value="F:cytochrome-c peroxidase activity"/>
    <property type="evidence" value="ECO:0007669"/>
    <property type="project" value="UniProtKB-EC"/>
</dbReference>
<dbReference type="GO" id="GO:0009055">
    <property type="term" value="F:electron transfer activity"/>
    <property type="evidence" value="ECO:0007669"/>
    <property type="project" value="InterPro"/>
</dbReference>
<evidence type="ECO:0000256" key="3">
    <source>
        <dbReference type="ARBA" id="ARBA00023004"/>
    </source>
</evidence>
<dbReference type="AlphaFoldDB" id="A0A0B8QHZ8"/>
<dbReference type="Proteomes" id="UP000031666">
    <property type="component" value="Unassembled WGS sequence"/>
</dbReference>
<dbReference type="PROSITE" id="PS51007">
    <property type="entry name" value="CYTC"/>
    <property type="match status" value="1"/>
</dbReference>
<gene>
    <name evidence="6" type="ORF">JCM19241_4906</name>
</gene>
<organism evidence="6 7">
    <name type="scientific">Vibrio ishigakensis</name>
    <dbReference type="NCBI Taxonomy" id="1481914"/>
    <lineage>
        <taxon>Bacteria</taxon>
        <taxon>Pseudomonadati</taxon>
        <taxon>Pseudomonadota</taxon>
        <taxon>Gammaproteobacteria</taxon>
        <taxon>Vibrionales</taxon>
        <taxon>Vibrionaceae</taxon>
        <taxon>Vibrio</taxon>
    </lineage>
</organism>
<dbReference type="Gene3D" id="1.10.760.10">
    <property type="entry name" value="Cytochrome c-like domain"/>
    <property type="match status" value="1"/>
</dbReference>
<sequence>MASLGFTLFNDPKLSSNGKVSCASCHNLATNGAEITLSPPE</sequence>